<organism evidence="3 4">
    <name type="scientific">Rhodocytophaga rosea</name>
    <dbReference type="NCBI Taxonomy" id="2704465"/>
    <lineage>
        <taxon>Bacteria</taxon>
        <taxon>Pseudomonadati</taxon>
        <taxon>Bacteroidota</taxon>
        <taxon>Cytophagia</taxon>
        <taxon>Cytophagales</taxon>
        <taxon>Rhodocytophagaceae</taxon>
        <taxon>Rhodocytophaga</taxon>
    </lineage>
</organism>
<name>A0A6C0GT23_9BACT</name>
<dbReference type="InterPro" id="IPR051478">
    <property type="entry name" value="Beta-lactamase-like_AB/R"/>
</dbReference>
<dbReference type="SUPFAM" id="SSF56601">
    <property type="entry name" value="beta-lactamase/transpeptidase-like"/>
    <property type="match status" value="1"/>
</dbReference>
<evidence type="ECO:0000313" key="3">
    <source>
        <dbReference type="EMBL" id="QHT71305.1"/>
    </source>
</evidence>
<dbReference type="AlphaFoldDB" id="A0A6C0GT23"/>
<dbReference type="Proteomes" id="UP000480178">
    <property type="component" value="Chromosome"/>
</dbReference>
<keyword evidence="4" id="KW-1185">Reference proteome</keyword>
<evidence type="ECO:0000313" key="4">
    <source>
        <dbReference type="Proteomes" id="UP000480178"/>
    </source>
</evidence>
<sequence>MIYVGSRADDKGNPITNPLFEIGELSSLFTTTLLARMAILGEVNLETPVQELLPGQHLPVYQKLECEPIGSGYSLYACDPLANDQVISMVLCNLATHSAGFPKNPSNLKTWLHPKNPYARYTTSHLYRYLNNHPISFTSGFTYQYSHIGMALLGHSLSVKSGLPYSDLLQEKVLIPLSLSDTRITVSAAQQSRLLPGYTAKGKLTPHWDFDVLAPSAGMQSSIEDMLQFLSVQMGQSHREWLPVVKLAQNPREVIRQKDLAGSTVGLGWLTTKVPGIGGEEVTWMEGQTGGFSSYIGLLNGQSIGVVILSNHARPVSDLGIQVLKTLDQEAKEAQSIPAAIR</sequence>
<dbReference type="Gene3D" id="3.40.710.10">
    <property type="entry name" value="DD-peptidase/beta-lactamase superfamily"/>
    <property type="match status" value="1"/>
</dbReference>
<dbReference type="InterPro" id="IPR001466">
    <property type="entry name" value="Beta-lactam-related"/>
</dbReference>
<dbReference type="PANTHER" id="PTHR22935">
    <property type="entry name" value="PENICILLIN-BINDING PROTEIN"/>
    <property type="match status" value="1"/>
</dbReference>
<gene>
    <name evidence="3" type="ORF">GXP67_33945</name>
</gene>
<dbReference type="Pfam" id="PF00144">
    <property type="entry name" value="Beta-lactamase"/>
    <property type="match status" value="1"/>
</dbReference>
<proteinExistence type="inferred from homology"/>
<dbReference type="RefSeq" id="WP_162447244.1">
    <property type="nucleotide sequence ID" value="NZ_CP048222.1"/>
</dbReference>
<feature type="domain" description="Beta-lactamase-related" evidence="2">
    <location>
        <begin position="17"/>
        <end position="316"/>
    </location>
</feature>
<reference evidence="3 4" key="1">
    <citation type="submission" date="2020-01" db="EMBL/GenBank/DDBJ databases">
        <authorList>
            <person name="Kim M.K."/>
        </authorList>
    </citation>
    <scope>NUCLEOTIDE SEQUENCE [LARGE SCALE GENOMIC DNA]</scope>
    <source>
        <strain evidence="3 4">172606-1</strain>
    </source>
</reference>
<evidence type="ECO:0000256" key="1">
    <source>
        <dbReference type="ARBA" id="ARBA00038473"/>
    </source>
</evidence>
<comment type="similarity">
    <text evidence="1">Belongs to the beta-lactamase family.</text>
</comment>
<dbReference type="KEGG" id="rhoz:GXP67_33945"/>
<dbReference type="EMBL" id="CP048222">
    <property type="protein sequence ID" value="QHT71305.1"/>
    <property type="molecule type" value="Genomic_DNA"/>
</dbReference>
<protein>
    <submittedName>
        <fullName evidence="3">Beta-lactamase family protein</fullName>
    </submittedName>
</protein>
<accession>A0A6C0GT23</accession>
<dbReference type="PANTHER" id="PTHR22935:SF95">
    <property type="entry name" value="BETA-LACTAMASE-LIKE 1-RELATED"/>
    <property type="match status" value="1"/>
</dbReference>
<dbReference type="InterPro" id="IPR012338">
    <property type="entry name" value="Beta-lactam/transpept-like"/>
</dbReference>
<evidence type="ECO:0000259" key="2">
    <source>
        <dbReference type="Pfam" id="PF00144"/>
    </source>
</evidence>